<reference evidence="1" key="1">
    <citation type="submission" date="2021-04" db="EMBL/GenBank/DDBJ databases">
        <title>Genome sequence of Woronichinia naegeliana from Washington state freshwater lake bloom.</title>
        <authorList>
            <person name="Dreher T.W."/>
        </authorList>
    </citation>
    <scope>NUCLEOTIDE SEQUENCE</scope>
    <source>
        <strain evidence="1">WA131</strain>
    </source>
</reference>
<gene>
    <name evidence="1" type="ORF">KA717_20795</name>
</gene>
<dbReference type="Pfam" id="PF07466">
    <property type="entry name" value="DUF1517"/>
    <property type="match status" value="1"/>
</dbReference>
<dbReference type="InterPro" id="IPR010903">
    <property type="entry name" value="DUF1517"/>
</dbReference>
<sequence length="214" mass="23911">MIRNRFGIIHFLEASIMGIGDRFNQLTGKTRYVVSRIFLYLRGQEIAPLLGTLNQAGRETVDADGDLEVAGEGLVNICQSLLQLKLHWESAANEGEVFWKEGEAGDFVNELFTDSAQRYLSDIRQDPLAEDEPLTLPITSNLVVMITVAFTGEVADLETNLADREALEYGLKALINLHYQHRLEAIQVHFSPAQLGDELTSEQVLLNFPELVPI</sequence>
<name>A0A977PTS6_9CYAN</name>
<accession>A0A977PTS6</accession>
<protein>
    <submittedName>
        <fullName evidence="1">DUF1517 domain-containing protein</fullName>
    </submittedName>
</protein>
<dbReference type="Proteomes" id="UP001065613">
    <property type="component" value="Chromosome"/>
</dbReference>
<evidence type="ECO:0000313" key="1">
    <source>
        <dbReference type="EMBL" id="UXE58497.1"/>
    </source>
</evidence>
<organism evidence="1">
    <name type="scientific">Woronichinia naegeliana WA131</name>
    <dbReference type="NCBI Taxonomy" id="2824559"/>
    <lineage>
        <taxon>Bacteria</taxon>
        <taxon>Bacillati</taxon>
        <taxon>Cyanobacteriota</taxon>
        <taxon>Cyanophyceae</taxon>
        <taxon>Synechococcales</taxon>
        <taxon>Coelosphaeriaceae</taxon>
        <taxon>Woronichinia</taxon>
    </lineage>
</organism>
<dbReference type="AlphaFoldDB" id="A0A977PTS6"/>
<dbReference type="EMBL" id="CP073041">
    <property type="protein sequence ID" value="UXE58497.1"/>
    <property type="molecule type" value="Genomic_DNA"/>
</dbReference>
<proteinExistence type="predicted"/>
<dbReference type="KEGG" id="wna:KA717_20795"/>